<comment type="caution">
    <text evidence="2">The sequence shown here is derived from an EMBL/GenBank/DDBJ whole genome shotgun (WGS) entry which is preliminary data.</text>
</comment>
<dbReference type="Proteomes" id="UP001204151">
    <property type="component" value="Unassembled WGS sequence"/>
</dbReference>
<organism evidence="2 3">
    <name type="scientific">Massilia pinisoli</name>
    <dbReference type="NCBI Taxonomy" id="1772194"/>
    <lineage>
        <taxon>Bacteria</taxon>
        <taxon>Pseudomonadati</taxon>
        <taxon>Pseudomonadota</taxon>
        <taxon>Betaproteobacteria</taxon>
        <taxon>Burkholderiales</taxon>
        <taxon>Oxalobacteraceae</taxon>
        <taxon>Telluria group</taxon>
        <taxon>Massilia</taxon>
    </lineage>
</organism>
<evidence type="ECO:0000313" key="3">
    <source>
        <dbReference type="Proteomes" id="UP001204151"/>
    </source>
</evidence>
<proteinExistence type="predicted"/>
<gene>
    <name evidence="2" type="ORF">NX784_16570</name>
</gene>
<evidence type="ECO:0000313" key="2">
    <source>
        <dbReference type="EMBL" id="MCS0583206.1"/>
    </source>
</evidence>
<dbReference type="EMBL" id="JANUGW010000011">
    <property type="protein sequence ID" value="MCS0583206.1"/>
    <property type="molecule type" value="Genomic_DNA"/>
</dbReference>
<evidence type="ECO:0000256" key="1">
    <source>
        <dbReference type="SAM" id="MobiDB-lite"/>
    </source>
</evidence>
<dbReference type="RefSeq" id="WP_258817798.1">
    <property type="nucleotide sequence ID" value="NZ_JANUGW010000011.1"/>
</dbReference>
<name>A0ABT1ZTH7_9BURK</name>
<reference evidence="2 3" key="1">
    <citation type="submission" date="2022-08" db="EMBL/GenBank/DDBJ databases">
        <title>Reclassification of Massilia species as members of the genera Telluria, Duganella, Pseudoduganella, Mokoshia gen. nov. and Zemynaea gen. nov. using orthogonal and non-orthogonal genome-based approaches.</title>
        <authorList>
            <person name="Bowman J.P."/>
        </authorList>
    </citation>
    <scope>NUCLEOTIDE SEQUENCE [LARGE SCALE GENOMIC DNA]</scope>
    <source>
        <strain evidence="2 3">JCM 31316</strain>
    </source>
</reference>
<sequence length="88" mass="9498">MTIHGAPVNMRAMDTPTTGISPRRTAALDTVERCVMRAVQYAVEQHLGFVPAWTVLGHYLDGACRRAGRVGVRLIATLACAATHRGQP</sequence>
<protein>
    <submittedName>
        <fullName evidence="2">Uncharacterized protein</fullName>
    </submittedName>
</protein>
<feature type="region of interest" description="Disordered" evidence="1">
    <location>
        <begin position="1"/>
        <end position="21"/>
    </location>
</feature>
<keyword evidence="3" id="KW-1185">Reference proteome</keyword>
<accession>A0ABT1ZTH7</accession>